<accession>A0A0H5Q2H0</accession>
<sequence>MTYRVVARHISYWRGNPHKWSTVYQYVGTPSTAIDTAACQTMLGLDDAMCYGPGAAGGGTYECEIYDQASGGVAVASYTAFDPTDVGAWPGYSGAAWADTHTYYEANLEASLSVEWAAGLSKSGKPVKLRKWYHALPFALVTPPAHDISTTDLTSLAAGALALTHGLGSYGLLLGSSTGRLAGSAQVNPYYESHQMPRGRRRKALVTAGGHYTGPAIEIPSLD</sequence>
<proteinExistence type="predicted"/>
<reference evidence="1" key="2">
    <citation type="submission" date="2015-07" db="EMBL/GenBank/DDBJ databases">
        <title>Plasmids, circular viruses and viroids from rat gut.</title>
        <authorList>
            <person name="Jorgensen T.J."/>
            <person name="Hansen M.A."/>
            <person name="Xu Z."/>
            <person name="Tabak M.A."/>
            <person name="Sorensen S.J."/>
            <person name="Hansen L.H."/>
        </authorList>
    </citation>
    <scope>NUCLEOTIDE SEQUENCE</scope>
    <source>
        <strain evidence="1">RGFK0911</strain>
    </source>
</reference>
<evidence type="ECO:0000313" key="1">
    <source>
        <dbReference type="EMBL" id="CRY96083.1"/>
    </source>
</evidence>
<name>A0A0H5Q2H0_9ZZZZ</name>
<reference evidence="1" key="1">
    <citation type="submission" date="2015-06" db="EMBL/GenBank/DDBJ databases">
        <authorList>
            <person name="Joergensen T."/>
        </authorList>
    </citation>
    <scope>NUCLEOTIDE SEQUENCE</scope>
    <source>
        <strain evidence="1">RGFK0911</strain>
    </source>
</reference>
<protein>
    <submittedName>
        <fullName evidence="1">Uncharacterized protein</fullName>
    </submittedName>
</protein>
<dbReference type="EMBL" id="LN853511">
    <property type="protein sequence ID" value="CRY96083.1"/>
    <property type="molecule type" value="Genomic_DNA"/>
</dbReference>
<organism evidence="1">
    <name type="scientific">uncultured prokaryote</name>
    <dbReference type="NCBI Taxonomy" id="198431"/>
    <lineage>
        <taxon>unclassified sequences</taxon>
        <taxon>environmental samples</taxon>
    </lineage>
</organism>
<dbReference type="AlphaFoldDB" id="A0A0H5Q2H0"/>